<reference evidence="11" key="2">
    <citation type="journal article" date="2021" name="PeerJ">
        <title>Extensive microbial diversity within the chicken gut microbiome revealed by metagenomics and culture.</title>
        <authorList>
            <person name="Gilroy R."/>
            <person name="Ravi A."/>
            <person name="Getino M."/>
            <person name="Pursley I."/>
            <person name="Horton D.L."/>
            <person name="Alikhan N.F."/>
            <person name="Baker D."/>
            <person name="Gharbi K."/>
            <person name="Hall N."/>
            <person name="Watson M."/>
            <person name="Adriaenssens E.M."/>
            <person name="Foster-Nyarko E."/>
            <person name="Jarju S."/>
            <person name="Secka A."/>
            <person name="Antonio M."/>
            <person name="Oren A."/>
            <person name="Chaudhuri R.R."/>
            <person name="La Ragione R."/>
            <person name="Hildebrand F."/>
            <person name="Pallen M.J."/>
        </authorList>
    </citation>
    <scope>NUCLEOTIDE SEQUENCE</scope>
    <source>
        <strain evidence="11">CHK184-25365</strain>
    </source>
</reference>
<keyword evidence="7 9" id="KW-0862">Zinc</keyword>
<evidence type="ECO:0000256" key="9">
    <source>
        <dbReference type="RuleBase" id="RU004386"/>
    </source>
</evidence>
<evidence type="ECO:0000256" key="8">
    <source>
        <dbReference type="ARBA" id="ARBA00023049"/>
    </source>
</evidence>
<dbReference type="EMBL" id="DVGY01000067">
    <property type="protein sequence ID" value="HIR40756.1"/>
    <property type="molecule type" value="Genomic_DNA"/>
</dbReference>
<dbReference type="NCBIfam" id="NF002600">
    <property type="entry name" value="PRK02256.1"/>
    <property type="match status" value="1"/>
</dbReference>
<sequence length="468" mass="51446">MSEPKTKGEELQEALCYQRKNLTETMTKEELEQAFDFCEGYKDFLNAAKTEREVVSRAVELLEAEGFVPFDPETTYAPGDRVYWNNRGKALLIATIGKKSLAQGAHINAAHIDSPRLDLKPNPLYEQGQLALMKTHYYGGIKKYQWATVPMSLHGVIVKKNGEMVQVRIGDEPGDPVFCVTDLLIHLAGDQMQRTLAKGIQGEELNLLCGSISLEDSKVPERVKLNILNLLHEKYGIIEEDFLSAELEAVPAYDMRDLGFDRSMIGGYGQDDRVCAYPALMAALDCKDPETTLITVLADKEEIGSEGNTGLNSDMLRYFAADLAKPYGIDGRRVLMNSQCLSSDVNGAFDPTFADAFEKNNTCYLNYGVCLTKYTGSRGKGGSNDASAEFIGKIRKILDENKVGWQTGELGKVDQGGGGTVAMMIANLGVDVVDLGVPVLSMHSPFEVTAKVDVYMAYKAFSAFANQK</sequence>
<keyword evidence="8 9" id="KW-0482">Metalloprotease</keyword>
<dbReference type="Gene3D" id="2.30.250.10">
    <property type="entry name" value="Aminopeptidase i, Domain 2"/>
    <property type="match status" value="1"/>
</dbReference>
<protein>
    <recommendedName>
        <fullName evidence="10">M18 family aminopeptidase</fullName>
        <ecNumber evidence="10">3.4.11.-</ecNumber>
    </recommendedName>
</protein>
<name>A0A9D1DCA0_9FIRM</name>
<dbReference type="GO" id="GO:0008237">
    <property type="term" value="F:metallopeptidase activity"/>
    <property type="evidence" value="ECO:0007669"/>
    <property type="project" value="UniProtKB-KW"/>
</dbReference>
<evidence type="ECO:0000256" key="4">
    <source>
        <dbReference type="ARBA" id="ARBA00022670"/>
    </source>
</evidence>
<dbReference type="PANTHER" id="PTHR28570:SF2">
    <property type="entry name" value="M18 FAMILY AMINOPEPTIDASE 1-RELATED"/>
    <property type="match status" value="1"/>
</dbReference>
<dbReference type="GO" id="GO:0008270">
    <property type="term" value="F:zinc ion binding"/>
    <property type="evidence" value="ECO:0007669"/>
    <property type="project" value="InterPro"/>
</dbReference>
<evidence type="ECO:0000256" key="2">
    <source>
        <dbReference type="ARBA" id="ARBA00008290"/>
    </source>
</evidence>
<dbReference type="AlphaFoldDB" id="A0A9D1DCA0"/>
<dbReference type="GO" id="GO:0006508">
    <property type="term" value="P:proteolysis"/>
    <property type="evidence" value="ECO:0007669"/>
    <property type="project" value="UniProtKB-KW"/>
</dbReference>
<gene>
    <name evidence="11" type="ORF">IAB36_02900</name>
</gene>
<evidence type="ECO:0000256" key="10">
    <source>
        <dbReference type="RuleBase" id="RU004387"/>
    </source>
</evidence>
<comment type="caution">
    <text evidence="11">The sequence shown here is derived from an EMBL/GenBank/DDBJ whole genome shotgun (WGS) entry which is preliminary data.</text>
</comment>
<dbReference type="GO" id="GO:0005737">
    <property type="term" value="C:cytoplasm"/>
    <property type="evidence" value="ECO:0007669"/>
    <property type="project" value="UniProtKB-ARBA"/>
</dbReference>
<evidence type="ECO:0000256" key="3">
    <source>
        <dbReference type="ARBA" id="ARBA00022438"/>
    </source>
</evidence>
<reference evidence="11" key="1">
    <citation type="submission" date="2020-10" db="EMBL/GenBank/DDBJ databases">
        <authorList>
            <person name="Gilroy R."/>
        </authorList>
    </citation>
    <scope>NUCLEOTIDE SEQUENCE</scope>
    <source>
        <strain evidence="11">CHK184-25365</strain>
    </source>
</reference>
<dbReference type="InterPro" id="IPR001948">
    <property type="entry name" value="Peptidase_M18"/>
</dbReference>
<accession>A0A9D1DCA0</accession>
<dbReference type="SUPFAM" id="SSF53187">
    <property type="entry name" value="Zn-dependent exopeptidases"/>
    <property type="match status" value="1"/>
</dbReference>
<keyword evidence="3 9" id="KW-0031">Aminopeptidase</keyword>
<dbReference type="GO" id="GO:0004177">
    <property type="term" value="F:aminopeptidase activity"/>
    <property type="evidence" value="ECO:0007669"/>
    <property type="project" value="UniProtKB-KW"/>
</dbReference>
<evidence type="ECO:0000256" key="7">
    <source>
        <dbReference type="ARBA" id="ARBA00022833"/>
    </source>
</evidence>
<evidence type="ECO:0000313" key="12">
    <source>
        <dbReference type="Proteomes" id="UP000886749"/>
    </source>
</evidence>
<evidence type="ECO:0000256" key="6">
    <source>
        <dbReference type="ARBA" id="ARBA00022801"/>
    </source>
</evidence>
<organism evidence="11 12">
    <name type="scientific">Candidatus Egerieicola pullicola</name>
    <dbReference type="NCBI Taxonomy" id="2840775"/>
    <lineage>
        <taxon>Bacteria</taxon>
        <taxon>Bacillati</taxon>
        <taxon>Bacillota</taxon>
        <taxon>Clostridia</taxon>
        <taxon>Eubacteriales</taxon>
        <taxon>Oscillospiraceae</taxon>
        <taxon>Oscillospiraceae incertae sedis</taxon>
        <taxon>Candidatus Egerieicola</taxon>
    </lineage>
</organism>
<evidence type="ECO:0000256" key="5">
    <source>
        <dbReference type="ARBA" id="ARBA00022723"/>
    </source>
</evidence>
<dbReference type="InterPro" id="IPR023358">
    <property type="entry name" value="Peptidase_M18_dom2"/>
</dbReference>
<dbReference type="Pfam" id="PF02127">
    <property type="entry name" value="Peptidase_M18"/>
    <property type="match status" value="1"/>
</dbReference>
<dbReference type="PRINTS" id="PR00932">
    <property type="entry name" value="AMINO1PTASE"/>
</dbReference>
<evidence type="ECO:0000256" key="1">
    <source>
        <dbReference type="ARBA" id="ARBA00001947"/>
    </source>
</evidence>
<proteinExistence type="inferred from homology"/>
<dbReference type="SUPFAM" id="SSF101821">
    <property type="entry name" value="Aminopeptidase/glucanase lid domain"/>
    <property type="match status" value="1"/>
</dbReference>
<keyword evidence="5 9" id="KW-0479">Metal-binding</keyword>
<dbReference type="PANTHER" id="PTHR28570">
    <property type="entry name" value="ASPARTYL AMINOPEPTIDASE"/>
    <property type="match status" value="1"/>
</dbReference>
<keyword evidence="6 9" id="KW-0378">Hydrolase</keyword>
<dbReference type="EC" id="3.4.11.-" evidence="10"/>
<comment type="cofactor">
    <cofactor evidence="1 10">
        <name>Zn(2+)</name>
        <dbReference type="ChEBI" id="CHEBI:29105"/>
    </cofactor>
</comment>
<dbReference type="Gene3D" id="3.40.630.10">
    <property type="entry name" value="Zn peptidases"/>
    <property type="match status" value="1"/>
</dbReference>
<comment type="similarity">
    <text evidence="2 9">Belongs to the peptidase M18 family.</text>
</comment>
<evidence type="ECO:0000313" key="11">
    <source>
        <dbReference type="EMBL" id="HIR40756.1"/>
    </source>
</evidence>
<keyword evidence="4 9" id="KW-0645">Protease</keyword>
<dbReference type="Proteomes" id="UP000886749">
    <property type="component" value="Unassembled WGS sequence"/>
</dbReference>